<dbReference type="EnsemblPlants" id="ONIVA11G04470.7">
    <property type="protein sequence ID" value="ONIVA11G04470.7"/>
    <property type="gene ID" value="ONIVA11G04470"/>
</dbReference>
<dbReference type="AlphaFoldDB" id="A0A0E0IYS1"/>
<evidence type="ECO:0000313" key="2">
    <source>
        <dbReference type="Proteomes" id="UP000006591"/>
    </source>
</evidence>
<organism evidence="1">
    <name type="scientific">Oryza nivara</name>
    <name type="common">Indian wild rice</name>
    <name type="synonym">Oryza sativa f. spontanea</name>
    <dbReference type="NCBI Taxonomy" id="4536"/>
    <lineage>
        <taxon>Eukaryota</taxon>
        <taxon>Viridiplantae</taxon>
        <taxon>Streptophyta</taxon>
        <taxon>Embryophyta</taxon>
        <taxon>Tracheophyta</taxon>
        <taxon>Spermatophyta</taxon>
        <taxon>Magnoliopsida</taxon>
        <taxon>Liliopsida</taxon>
        <taxon>Poales</taxon>
        <taxon>Poaceae</taxon>
        <taxon>BOP clade</taxon>
        <taxon>Oryzoideae</taxon>
        <taxon>Oryzeae</taxon>
        <taxon>Oryzinae</taxon>
        <taxon>Oryza</taxon>
    </lineage>
</organism>
<keyword evidence="2" id="KW-1185">Reference proteome</keyword>
<evidence type="ECO:0000313" key="1">
    <source>
        <dbReference type="EnsemblPlants" id="ONIVA11G04470.7"/>
    </source>
</evidence>
<reference evidence="1" key="2">
    <citation type="submission" date="2018-04" db="EMBL/GenBank/DDBJ databases">
        <title>OnivRS2 (Oryza nivara Reference Sequence Version 2).</title>
        <authorList>
            <person name="Zhang J."/>
            <person name="Kudrna D."/>
            <person name="Lee S."/>
            <person name="Talag J."/>
            <person name="Rajasekar S."/>
            <person name="Welchert J."/>
            <person name="Hsing Y.-I."/>
            <person name="Wing R.A."/>
        </authorList>
    </citation>
    <scope>NUCLEOTIDE SEQUENCE [LARGE SCALE GENOMIC DNA]</scope>
    <source>
        <strain evidence="1">SL10</strain>
    </source>
</reference>
<name>A0A0E0IYS1_ORYNI</name>
<dbReference type="Gramene" id="ONIVA11G04470.7">
    <property type="protein sequence ID" value="ONIVA11G04470.7"/>
    <property type="gene ID" value="ONIVA11G04470"/>
</dbReference>
<dbReference type="Proteomes" id="UP000006591">
    <property type="component" value="Chromosome 11"/>
</dbReference>
<proteinExistence type="predicted"/>
<protein>
    <submittedName>
        <fullName evidence="1">Uncharacterized protein</fullName>
    </submittedName>
</protein>
<reference evidence="1" key="1">
    <citation type="submission" date="2015-04" db="UniProtKB">
        <authorList>
            <consortium name="EnsemblPlants"/>
        </authorList>
    </citation>
    <scope>IDENTIFICATION</scope>
    <source>
        <strain evidence="1">SL10</strain>
    </source>
</reference>
<accession>A0A0E0IYS1</accession>
<sequence length="101" mass="10651">MAQTGNSSFSNLADCMAPMRLRQTAVVCKCKMANIVLTILHLISTTVGGLFRHDSTTGAASVEFWVAAATTLLLIKFAVDSIGPASPPRSTSTLLSRSCGY</sequence>
<dbReference type="HOGENOM" id="CLU_2296227_0_0_1"/>